<gene>
    <name evidence="10" type="primary">polr1f</name>
</gene>
<reference evidence="10" key="4">
    <citation type="submission" date="2025-08" db="UniProtKB">
        <authorList>
            <consortium name="Ensembl"/>
        </authorList>
    </citation>
    <scope>IDENTIFICATION</scope>
</reference>
<evidence type="ECO:0000256" key="3">
    <source>
        <dbReference type="ARBA" id="ARBA00022478"/>
    </source>
</evidence>
<dbReference type="GeneTree" id="ENSGT00390000005553"/>
<dbReference type="PANTHER" id="PTHR12709:SF5">
    <property type="entry name" value="DNA-DIRECTED RNA POLYMERASE I SUBUNIT RPA43"/>
    <property type="match status" value="1"/>
</dbReference>
<evidence type="ECO:0000256" key="2">
    <source>
        <dbReference type="ARBA" id="ARBA00005930"/>
    </source>
</evidence>
<dbReference type="InterPro" id="IPR041901">
    <property type="entry name" value="RNAP_I_Rpa43_N"/>
</dbReference>
<reference evidence="11" key="1">
    <citation type="journal article" date="2006" name="Science">
        <title>Ancient noncoding elements conserved in the human genome.</title>
        <authorList>
            <person name="Venkatesh B."/>
            <person name="Kirkness E.F."/>
            <person name="Loh Y.H."/>
            <person name="Halpern A.L."/>
            <person name="Lee A.P."/>
            <person name="Johnson J."/>
            <person name="Dandona N."/>
            <person name="Viswanathan L.D."/>
            <person name="Tay A."/>
            <person name="Venter J.C."/>
            <person name="Strausberg R.L."/>
            <person name="Brenner S."/>
        </authorList>
    </citation>
    <scope>NUCLEOTIDE SEQUENCE [LARGE SCALE GENOMIC DNA]</scope>
</reference>
<evidence type="ECO:0000256" key="8">
    <source>
        <dbReference type="SAM" id="MobiDB-lite"/>
    </source>
</evidence>
<keyword evidence="5 7" id="KW-0804">Transcription</keyword>
<comment type="subcellular location">
    <subcellularLocation>
        <location evidence="1">Nucleus</location>
        <location evidence="1">Nucleolus</location>
    </subcellularLocation>
</comment>
<dbReference type="FunFam" id="3.30.1490.120:FF:000003">
    <property type="entry name" value="DNA-directed RNA polymerase I subunit RPA43"/>
    <property type="match status" value="1"/>
</dbReference>
<name>A0A4W3HBB1_CALMI</name>
<comment type="similarity">
    <text evidence="2">Belongs to the eukaryotic RPA43 RNA polymerase subunit family.</text>
</comment>
<evidence type="ECO:0000256" key="6">
    <source>
        <dbReference type="ARBA" id="ARBA00023242"/>
    </source>
</evidence>
<dbReference type="GO" id="GO:0005736">
    <property type="term" value="C:RNA polymerase I complex"/>
    <property type="evidence" value="ECO:0007669"/>
    <property type="project" value="TreeGrafter"/>
</dbReference>
<evidence type="ECO:0000256" key="7">
    <source>
        <dbReference type="RuleBase" id="RU369086"/>
    </source>
</evidence>
<reference evidence="11" key="2">
    <citation type="journal article" date="2007" name="PLoS Biol.">
        <title>Survey sequencing and comparative analysis of the elephant shark (Callorhinchus milii) genome.</title>
        <authorList>
            <person name="Venkatesh B."/>
            <person name="Kirkness E.F."/>
            <person name="Loh Y.H."/>
            <person name="Halpern A.L."/>
            <person name="Lee A.P."/>
            <person name="Johnson J."/>
            <person name="Dandona N."/>
            <person name="Viswanathan L.D."/>
            <person name="Tay A."/>
            <person name="Venter J.C."/>
            <person name="Strausberg R.L."/>
            <person name="Brenner S."/>
        </authorList>
    </citation>
    <scope>NUCLEOTIDE SEQUENCE [LARGE SCALE GENOMIC DNA]</scope>
</reference>
<dbReference type="InterPro" id="IPR045113">
    <property type="entry name" value="Rpb7-like"/>
</dbReference>
<keyword evidence="11" id="KW-1185">Reference proteome</keyword>
<dbReference type="Proteomes" id="UP000314986">
    <property type="component" value="Unassembled WGS sequence"/>
</dbReference>
<reference evidence="10" key="5">
    <citation type="submission" date="2025-09" db="UniProtKB">
        <authorList>
            <consortium name="Ensembl"/>
        </authorList>
    </citation>
    <scope>IDENTIFICATION</scope>
</reference>
<dbReference type="InterPro" id="IPR041178">
    <property type="entry name" value="RPA43_OB"/>
</dbReference>
<feature type="region of interest" description="Disordered" evidence="8">
    <location>
        <begin position="196"/>
        <end position="334"/>
    </location>
</feature>
<dbReference type="InterPro" id="IPR036898">
    <property type="entry name" value="RNA_pol_Rpb7-like_N_sf"/>
</dbReference>
<feature type="compositionally biased region" description="Acidic residues" evidence="8">
    <location>
        <begin position="242"/>
        <end position="254"/>
    </location>
</feature>
<evidence type="ECO:0000313" key="11">
    <source>
        <dbReference type="Proteomes" id="UP000314986"/>
    </source>
</evidence>
<evidence type="ECO:0000259" key="9">
    <source>
        <dbReference type="Pfam" id="PF17875"/>
    </source>
</evidence>
<feature type="compositionally biased region" description="Basic residues" evidence="8">
    <location>
        <begin position="271"/>
        <end position="283"/>
    </location>
</feature>
<keyword evidence="6 7" id="KW-0539">Nucleus</keyword>
<feature type="domain" description="RPA43 OB" evidence="9">
    <location>
        <begin position="114"/>
        <end position="261"/>
    </location>
</feature>
<dbReference type="PANTHER" id="PTHR12709">
    <property type="entry name" value="DNA-DIRECTED RNA POLYMERASE II, III"/>
    <property type="match status" value="1"/>
</dbReference>
<dbReference type="GO" id="GO:0006352">
    <property type="term" value="P:DNA-templated transcription initiation"/>
    <property type="evidence" value="ECO:0007669"/>
    <property type="project" value="UniProtKB-UniRule"/>
</dbReference>
<keyword evidence="3 7" id="KW-0240">DNA-directed RNA polymerase</keyword>
<proteinExistence type="inferred from homology"/>
<dbReference type="CDD" id="cd04328">
    <property type="entry name" value="RNAP_I_Rpa43_N"/>
    <property type="match status" value="1"/>
</dbReference>
<dbReference type="AlphaFoldDB" id="A0A4W3HBB1"/>
<protein>
    <recommendedName>
        <fullName evidence="7">DNA-directed RNA polymerase subunit</fullName>
    </recommendedName>
</protein>
<evidence type="ECO:0000256" key="1">
    <source>
        <dbReference type="ARBA" id="ARBA00004604"/>
    </source>
</evidence>
<sequence>VGMPKWKRQLPGPRVAAAAPLSFAQARALLHSPYSCLVLDTRRRHLALSPMYLQRKRTGIERQLRTELLRFSESFQGVPIAYDEVKLVGELGSIYDEQGYIHVNIEANFVIFKPEKGQKLVGVVNKVAPSHLGCVVHGCFNASIPKPYHENGTWPGFEVKVGNNLQFEVVHLDADVVGVLCIRGKLDPNSVQAEYNVESEKTLENNSNETPLENGNNHTADQTPGKKKKKKKKKHKRKNDEEFSTQDTPEEASETVELMDLSLLEDGVHKTNGKKSKKKKKKRAKEEKPNAETEIQTNDSCDKPTKKKKRKHSERASEPTDCTPEPKVKKRRKQ</sequence>
<dbReference type="GO" id="GO:0006362">
    <property type="term" value="P:transcription elongation by RNA polymerase I"/>
    <property type="evidence" value="ECO:0007669"/>
    <property type="project" value="TreeGrafter"/>
</dbReference>
<dbReference type="Gene3D" id="2.40.50.1060">
    <property type="match status" value="1"/>
</dbReference>
<evidence type="ECO:0000256" key="4">
    <source>
        <dbReference type="ARBA" id="ARBA00022553"/>
    </source>
</evidence>
<dbReference type="Ensembl" id="ENSCMIT00000012933.1">
    <property type="protein sequence ID" value="ENSCMIP00000012645.1"/>
    <property type="gene ID" value="ENSCMIG00000006414.1"/>
</dbReference>
<evidence type="ECO:0000256" key="5">
    <source>
        <dbReference type="ARBA" id="ARBA00023163"/>
    </source>
</evidence>
<reference evidence="11" key="3">
    <citation type="journal article" date="2014" name="Nature">
        <title>Elephant shark genome provides unique insights into gnathostome evolution.</title>
        <authorList>
            <consortium name="International Elephant Shark Genome Sequencing Consortium"/>
            <person name="Venkatesh B."/>
            <person name="Lee A.P."/>
            <person name="Ravi V."/>
            <person name="Maurya A.K."/>
            <person name="Lian M.M."/>
            <person name="Swann J.B."/>
            <person name="Ohta Y."/>
            <person name="Flajnik M.F."/>
            <person name="Sutoh Y."/>
            <person name="Kasahara M."/>
            <person name="Hoon S."/>
            <person name="Gangu V."/>
            <person name="Roy S.W."/>
            <person name="Irimia M."/>
            <person name="Korzh V."/>
            <person name="Kondrychyn I."/>
            <person name="Lim Z.W."/>
            <person name="Tay B.H."/>
            <person name="Tohari S."/>
            <person name="Kong K.W."/>
            <person name="Ho S."/>
            <person name="Lorente-Galdos B."/>
            <person name="Quilez J."/>
            <person name="Marques-Bonet T."/>
            <person name="Raney B.J."/>
            <person name="Ingham P.W."/>
            <person name="Tay A."/>
            <person name="Hillier L.W."/>
            <person name="Minx P."/>
            <person name="Boehm T."/>
            <person name="Wilson R.K."/>
            <person name="Brenner S."/>
            <person name="Warren W.C."/>
        </authorList>
    </citation>
    <scope>NUCLEOTIDE SEQUENCE [LARGE SCALE GENOMIC DNA]</scope>
</reference>
<comment type="function">
    <text evidence="7">DNA-dependent RNA polymerase which catalyzes the transcription of DNA into RNA using the four ribonucleoside triphosphates as substrates.</text>
</comment>
<dbReference type="Gene3D" id="3.30.1490.120">
    <property type="entry name" value="RNA polymerase Rpb7-like, N-terminal domain"/>
    <property type="match status" value="1"/>
</dbReference>
<accession>A0A4W3HBB1</accession>
<feature type="compositionally biased region" description="Basic residues" evidence="8">
    <location>
        <begin position="225"/>
        <end position="237"/>
    </location>
</feature>
<organism evidence="10 11">
    <name type="scientific">Callorhinchus milii</name>
    <name type="common">Ghost shark</name>
    <dbReference type="NCBI Taxonomy" id="7868"/>
    <lineage>
        <taxon>Eukaryota</taxon>
        <taxon>Metazoa</taxon>
        <taxon>Chordata</taxon>
        <taxon>Craniata</taxon>
        <taxon>Vertebrata</taxon>
        <taxon>Chondrichthyes</taxon>
        <taxon>Holocephali</taxon>
        <taxon>Chimaeriformes</taxon>
        <taxon>Callorhinchidae</taxon>
        <taxon>Callorhinchus</taxon>
    </lineage>
</organism>
<evidence type="ECO:0000313" key="10">
    <source>
        <dbReference type="Ensembl" id="ENSCMIP00000012645.1"/>
    </source>
</evidence>
<dbReference type="Pfam" id="PF17875">
    <property type="entry name" value="RPA43_OB"/>
    <property type="match status" value="1"/>
</dbReference>
<feature type="compositionally biased region" description="Polar residues" evidence="8">
    <location>
        <begin position="204"/>
        <end position="222"/>
    </location>
</feature>
<keyword evidence="4" id="KW-0597">Phosphoprotein</keyword>